<name>A0A286GG98_9PROT</name>
<evidence type="ECO:0000256" key="1">
    <source>
        <dbReference type="ARBA" id="ARBA00044755"/>
    </source>
</evidence>
<sequence length="130" mass="12876">MTTSRSHFAADLIVTGSVSGPGRLQIDGRVDGEVSVGALAVGARGSLIGTVTAEQAEVAGSVTGSLRAASVTVAPEGFLSGVVEYERLGVAAGGRFEAECRPTAVPALQNGGSGSAARTARPLRARLVAG</sequence>
<dbReference type="OrthoDB" id="5738271at2"/>
<dbReference type="InterPro" id="IPR007607">
    <property type="entry name" value="BacA/B"/>
</dbReference>
<dbReference type="AlphaFoldDB" id="A0A286GG98"/>
<gene>
    <name evidence="2" type="ORF">SAMN05421508_1049</name>
</gene>
<evidence type="ECO:0000313" key="3">
    <source>
        <dbReference type="Proteomes" id="UP000219621"/>
    </source>
</evidence>
<organism evidence="2 3">
    <name type="scientific">Caenispirillum bisanense</name>
    <dbReference type="NCBI Taxonomy" id="414052"/>
    <lineage>
        <taxon>Bacteria</taxon>
        <taxon>Pseudomonadati</taxon>
        <taxon>Pseudomonadota</taxon>
        <taxon>Alphaproteobacteria</taxon>
        <taxon>Rhodospirillales</taxon>
        <taxon>Novispirillaceae</taxon>
        <taxon>Caenispirillum</taxon>
    </lineage>
</organism>
<evidence type="ECO:0000313" key="2">
    <source>
        <dbReference type="EMBL" id="SOD94520.1"/>
    </source>
</evidence>
<accession>A0A286GG98</accession>
<dbReference type="EMBL" id="OCNJ01000004">
    <property type="protein sequence ID" value="SOD94520.1"/>
    <property type="molecule type" value="Genomic_DNA"/>
</dbReference>
<dbReference type="Proteomes" id="UP000219621">
    <property type="component" value="Unassembled WGS sequence"/>
</dbReference>
<dbReference type="PANTHER" id="PTHR35024:SF4">
    <property type="entry name" value="POLYMER-FORMING CYTOSKELETAL PROTEIN"/>
    <property type="match status" value="1"/>
</dbReference>
<dbReference type="Pfam" id="PF04519">
    <property type="entry name" value="Bactofilin"/>
    <property type="match status" value="1"/>
</dbReference>
<dbReference type="PANTHER" id="PTHR35024">
    <property type="entry name" value="HYPOTHETICAL CYTOSOLIC PROTEIN"/>
    <property type="match status" value="1"/>
</dbReference>
<keyword evidence="3" id="KW-1185">Reference proteome</keyword>
<dbReference type="RefSeq" id="WP_097278988.1">
    <property type="nucleotide sequence ID" value="NZ_OCNJ01000004.1"/>
</dbReference>
<reference evidence="2 3" key="1">
    <citation type="submission" date="2017-09" db="EMBL/GenBank/DDBJ databases">
        <authorList>
            <person name="Ehlers B."/>
            <person name="Leendertz F.H."/>
        </authorList>
    </citation>
    <scope>NUCLEOTIDE SEQUENCE [LARGE SCALE GENOMIC DNA]</scope>
    <source>
        <strain evidence="2 3">USBA 140</strain>
    </source>
</reference>
<comment type="similarity">
    <text evidence="1">Belongs to the bactofilin family.</text>
</comment>
<proteinExistence type="inferred from homology"/>
<protein>
    <submittedName>
        <fullName evidence="2">Polymer-forming protein</fullName>
    </submittedName>
</protein>